<accession>A0A9W4T4Q6</accession>
<name>A0A9W4T4Q6_9GLOM</name>
<feature type="non-terminal residue" evidence="2">
    <location>
        <position position="1"/>
    </location>
</feature>
<comment type="caution">
    <text evidence="2">The sequence shown here is derived from an EMBL/GenBank/DDBJ whole genome shotgun (WGS) entry which is preliminary data.</text>
</comment>
<dbReference type="AlphaFoldDB" id="A0A9W4T4Q6"/>
<dbReference type="EMBL" id="CAMKVN010010733">
    <property type="protein sequence ID" value="CAI2194307.1"/>
    <property type="molecule type" value="Genomic_DNA"/>
</dbReference>
<sequence>IAAGILRDATAKWYDENQEDGMHKEILIALWMSELEMIKQNPGQSVSDYTQKFKMLMQRVDTTGGFRQHYIVSKFVRGLSPHLMIIVVGHSPQTLDTAITKVKEIKTGFTIAQPIQQQQII</sequence>
<dbReference type="InterPro" id="IPR005162">
    <property type="entry name" value="Retrotrans_gag_dom"/>
</dbReference>
<evidence type="ECO:0000313" key="2">
    <source>
        <dbReference type="EMBL" id="CAI2194307.1"/>
    </source>
</evidence>
<evidence type="ECO:0000259" key="1">
    <source>
        <dbReference type="Pfam" id="PF03732"/>
    </source>
</evidence>
<proteinExistence type="predicted"/>
<feature type="domain" description="Retrotransposon gag" evidence="1">
    <location>
        <begin position="32"/>
        <end position="80"/>
    </location>
</feature>
<dbReference type="Proteomes" id="UP001153678">
    <property type="component" value="Unassembled WGS sequence"/>
</dbReference>
<keyword evidence="3" id="KW-1185">Reference proteome</keyword>
<dbReference type="OrthoDB" id="2447046at2759"/>
<organism evidence="2 3">
    <name type="scientific">Funneliformis geosporum</name>
    <dbReference type="NCBI Taxonomy" id="1117311"/>
    <lineage>
        <taxon>Eukaryota</taxon>
        <taxon>Fungi</taxon>
        <taxon>Fungi incertae sedis</taxon>
        <taxon>Mucoromycota</taxon>
        <taxon>Glomeromycotina</taxon>
        <taxon>Glomeromycetes</taxon>
        <taxon>Glomerales</taxon>
        <taxon>Glomeraceae</taxon>
        <taxon>Funneliformis</taxon>
    </lineage>
</organism>
<feature type="non-terminal residue" evidence="2">
    <location>
        <position position="121"/>
    </location>
</feature>
<reference evidence="2" key="1">
    <citation type="submission" date="2022-08" db="EMBL/GenBank/DDBJ databases">
        <authorList>
            <person name="Kallberg Y."/>
            <person name="Tangrot J."/>
            <person name="Rosling A."/>
        </authorList>
    </citation>
    <scope>NUCLEOTIDE SEQUENCE</scope>
    <source>
        <strain evidence="2">Wild A</strain>
    </source>
</reference>
<dbReference type="Pfam" id="PF03732">
    <property type="entry name" value="Retrotrans_gag"/>
    <property type="match status" value="1"/>
</dbReference>
<protein>
    <submittedName>
        <fullName evidence="2">13706_t:CDS:1</fullName>
    </submittedName>
</protein>
<gene>
    <name evidence="2" type="ORF">FWILDA_LOCUS16510</name>
</gene>
<evidence type="ECO:0000313" key="3">
    <source>
        <dbReference type="Proteomes" id="UP001153678"/>
    </source>
</evidence>